<organism evidence="5 6">
    <name type="scientific">Alkalibacterium kapii</name>
    <dbReference type="NCBI Taxonomy" id="426704"/>
    <lineage>
        <taxon>Bacteria</taxon>
        <taxon>Bacillati</taxon>
        <taxon>Bacillota</taxon>
        <taxon>Bacilli</taxon>
        <taxon>Lactobacillales</taxon>
        <taxon>Carnobacteriaceae</taxon>
        <taxon>Alkalibacterium</taxon>
    </lineage>
</organism>
<keyword evidence="3" id="KW-0732">Signal</keyword>
<dbReference type="GO" id="GO:0004222">
    <property type="term" value="F:metalloendopeptidase activity"/>
    <property type="evidence" value="ECO:0007669"/>
    <property type="project" value="TreeGrafter"/>
</dbReference>
<gene>
    <name evidence="5" type="ORF">AKA01nite_13650</name>
</gene>
<dbReference type="OrthoDB" id="9805070at2"/>
<feature type="signal peptide" evidence="3">
    <location>
        <begin position="1"/>
        <end position="27"/>
    </location>
</feature>
<proteinExistence type="predicted"/>
<feature type="coiled-coil region" evidence="1">
    <location>
        <begin position="53"/>
        <end position="101"/>
    </location>
</feature>
<evidence type="ECO:0000256" key="2">
    <source>
        <dbReference type="SAM" id="MobiDB-lite"/>
    </source>
</evidence>
<dbReference type="Gene3D" id="2.70.70.10">
    <property type="entry name" value="Glucose Permease (Domain IIA)"/>
    <property type="match status" value="1"/>
</dbReference>
<dbReference type="RefSeq" id="WP_146924569.1">
    <property type="nucleotide sequence ID" value="NZ_BJUY01000018.1"/>
</dbReference>
<comment type="caution">
    <text evidence="5">The sequence shown here is derived from an EMBL/GenBank/DDBJ whole genome shotgun (WGS) entry which is preliminary data.</text>
</comment>
<sequence>MNKKFALTLMTALVLTGSMMHLTGAEASENSEYLEVKQAALLKKEVTSAQTAIDADVTNIIELEKDSERLNEEMKKYKKEITQLEKQLEQDTKDKEKIESASFFETIKEAGSLTDIVKKWHEANKSAVAERENKIKRTENQNALEKARENLDNDQKELARVKASMLSSRNDMIEQRNALDDKILEIAKEYDMTDKEKETFINEQNIIAERTSSSDEEVKAEKQRIFKEENDKEEAERSAKEKNKQKEKQEKEKKEKKEEVTTSSKETKENEEPESNGWIRPAEGRISSSFGYRVHPVTGEQESLHGGTDIAGGGSIVASRAGTVSSAEFSDTYGYSVIIDHGDGYSTLYAHMQPNLSVSPGQSVSQGQQLGIMGTTGRSTGVHLHFEVRKDGTAVDPMGYIK</sequence>
<dbReference type="InterPro" id="IPR016047">
    <property type="entry name" value="M23ase_b-sheet_dom"/>
</dbReference>
<feature type="region of interest" description="Disordered" evidence="2">
    <location>
        <begin position="206"/>
        <end position="283"/>
    </location>
</feature>
<dbReference type="InterPro" id="IPR011055">
    <property type="entry name" value="Dup_hybrid_motif"/>
</dbReference>
<evidence type="ECO:0000259" key="4">
    <source>
        <dbReference type="Pfam" id="PF01551"/>
    </source>
</evidence>
<dbReference type="PANTHER" id="PTHR21666:SF270">
    <property type="entry name" value="MUREIN HYDROLASE ACTIVATOR ENVC"/>
    <property type="match status" value="1"/>
</dbReference>
<dbReference type="PANTHER" id="PTHR21666">
    <property type="entry name" value="PEPTIDASE-RELATED"/>
    <property type="match status" value="1"/>
</dbReference>
<dbReference type="EMBL" id="BJUY01000018">
    <property type="protein sequence ID" value="GEK91743.1"/>
    <property type="molecule type" value="Genomic_DNA"/>
</dbReference>
<keyword evidence="6" id="KW-1185">Reference proteome</keyword>
<keyword evidence="1" id="KW-0175">Coiled coil</keyword>
<evidence type="ECO:0000313" key="5">
    <source>
        <dbReference type="EMBL" id="GEK91743.1"/>
    </source>
</evidence>
<feature type="domain" description="M23ase beta-sheet core" evidence="4">
    <location>
        <begin position="304"/>
        <end position="397"/>
    </location>
</feature>
<dbReference type="CDD" id="cd12797">
    <property type="entry name" value="M23_peptidase"/>
    <property type="match status" value="1"/>
</dbReference>
<protein>
    <submittedName>
        <fullName evidence="5">Peptidase</fullName>
    </submittedName>
</protein>
<dbReference type="InterPro" id="IPR050570">
    <property type="entry name" value="Cell_wall_metabolism_enzyme"/>
</dbReference>
<evidence type="ECO:0000256" key="3">
    <source>
        <dbReference type="SAM" id="SignalP"/>
    </source>
</evidence>
<feature type="compositionally biased region" description="Basic and acidic residues" evidence="2">
    <location>
        <begin position="212"/>
        <end position="270"/>
    </location>
</feature>
<reference evidence="5 6" key="1">
    <citation type="submission" date="2019-07" db="EMBL/GenBank/DDBJ databases">
        <title>Whole genome shotgun sequence of Alkalibacterium kapii NBRC 103247.</title>
        <authorList>
            <person name="Hosoyama A."/>
            <person name="Uohara A."/>
            <person name="Ohji S."/>
            <person name="Ichikawa N."/>
        </authorList>
    </citation>
    <scope>NUCLEOTIDE SEQUENCE [LARGE SCALE GENOMIC DNA]</scope>
    <source>
        <strain evidence="5 6">NBRC 103247</strain>
    </source>
</reference>
<accession>A0A511AWN8</accession>
<dbReference type="SUPFAM" id="SSF51261">
    <property type="entry name" value="Duplicated hybrid motif"/>
    <property type="match status" value="1"/>
</dbReference>
<feature type="chain" id="PRO_5021913192" evidence="3">
    <location>
        <begin position="28"/>
        <end position="402"/>
    </location>
</feature>
<dbReference type="Pfam" id="PF01551">
    <property type="entry name" value="Peptidase_M23"/>
    <property type="match status" value="1"/>
</dbReference>
<evidence type="ECO:0000313" key="6">
    <source>
        <dbReference type="Proteomes" id="UP000321662"/>
    </source>
</evidence>
<name>A0A511AWN8_9LACT</name>
<evidence type="ECO:0000256" key="1">
    <source>
        <dbReference type="SAM" id="Coils"/>
    </source>
</evidence>
<dbReference type="AlphaFoldDB" id="A0A511AWN8"/>
<feature type="coiled-coil region" evidence="1">
    <location>
        <begin position="128"/>
        <end position="164"/>
    </location>
</feature>
<dbReference type="Proteomes" id="UP000321662">
    <property type="component" value="Unassembled WGS sequence"/>
</dbReference>